<feature type="region of interest" description="Disordered" evidence="1">
    <location>
        <begin position="1"/>
        <end position="42"/>
    </location>
</feature>
<sequence>MVGDATLRSHHPGSPLYGGRTVTSSGSTRPVTSPLPAAPAAVHSSATPSFSTAAPLAVQVEIRFPGLNSQPGVPVYVNEYTSSADLAATNRLCKGLLKRLHHCSTELITRKDSRALKQHRRQGHETTAKPLRYEIHFRVHRQGAGVWAERTFSSYQRQALADHEALEIILATHRMIGLFLRRHDPSFHWTDVPSTKTMAFAPRPDEPELVRHTVDSPLPLACVPQSRFLDESQSFEFTPGYAINLTFRSRCHGRKQYEWKRVINLQSKQNAPLNLAMAESLLWDTFNSVNSTLSARREAFLEEHKSCDFLEGVVSCQHFGEDALDIELGIENKLGPNFNHLKRSIESKLGLFRDPDARDCQEFFLAIHGSLVHARDSTDGQIGALPDFDLRILTLSAPTWSVENPARFVLDTTTSYSRRSVEAILDRVQTGVSDVLRNRDCTIHLVAYKRGHLVLDKALIARPLPPKPALFPMATAVEQAGPIVARLTERIHRDLNAVCKDTCSLNGITENASDEDLGLVEASRADEGLPECSVPTLPLHGAFEQTIILEDPTAFEDEEPAVPAPRVVELPDDVFVDALEHAPPSQSPVPSTRRRAFPLMPEKFTLPHSRSSSSVESAAIPAVEPVVEEDVDTPTAAAEAPAEPLASAAETVKEPSVEIAAPVDTPEESIMFEVDQEDVPSPQEHDVDISVDDSRDIVEPCIEEPQLPVAEIIVENIVESVSVDVAETTVEETTDDVSVGFSVDATEVVAKENIEGIVSIEAEDETYEAPISEPVAEISSDEADDVENTIEAGAFDNFSNANGNTTGVEEQAAPVTLDSPPMFITFDDLEEQPSVELRFGRPGSPTVGTPLETIFEYDSDPDTEFAFELPSYGQFVAPVHDEPATSKSADKRPALSFAEYTASESAAESSYESAPETNFKSHSVHEFDMQDSFAPSSAASQDGHDESYLANITVLTTTSSDCTRPSTPSLSLSSGEVHSPEMSMLDTPNFGRERHAAMICFDSDGSADFEYGARGGYEADSEPDNSESGHFGQLLGENKSSGHSLANQSLFGQSLAVPIPSHHCDLSEAESTPTEIWHGATTTDDVHTSSDNMEQLLNFDSDAEINAGPSLARSIAFKDSFEDFAMTKPTLDLDEYAEIVVDSDHDSEQQLFADESDERDDHQEAEAKATDEIVLCNFDGLQEQPTPVNLEPEAVPELGAAPELKAAIFEPKFSPEFEAVPEFDVAPIVEVALEPEFDLTREPEALSEPEAVSDVEAASGVEAVPEVEAISEVETFPEVETVPEVEIVPEVETFKTGVNQEPTIDTVIEPGAMVEPEHPADDKELLDDAVDTSTYDGAESIPLPESDEGLEEILDVEEAETPTLAKEVIAEAANELSNALASDVLPEADAVVAIDVDDDASVGVVSETETVLPVMVGTMAEDKLADEAPIVAIVEVTEETITGEEPESDSVSIQHVEFAAVAPVETEVEHKNPEDTLVPQDELPTEFTTAKEVAESEDVPESIALPVANEPLSDPVEESDQSPQSWLQLTVPETETTSEPSTDLQVDTSLIPSELRDDDMQLPLAPEDDPFNAPVMEEFDLASVPATQEVQVQETDSADDPREVAELAPVMEDKVDGVSVPDMNNDELAAPLASTDVDMSEPIADIIDEVHSVDGSPVDAVIENDMAVKDPSEDELEKVTESPVEAKISTEANEQPACEVVSLPELPQSVAMPKPVLHVPAKDNVELGAESGPSSVTKSILNNEQMQVFHTEMKSLSLDSALGPTALDTTVQPSPAPEKCDLPVVEVATRDSIDSIHDMVEPIVRPTLPKRMTSWSLPRSGLLGLNETRLANVGIRSALTGSHAFDNVPFSIKKRQQRAHLMIESPAEEAEDVMPIDQLPTASLSKPTLSRRVQSEAVVTQSKSTLSKVPKRTRSASVSSKDVAESAATQEGILPRVVIAFASMAIMSQMINKSS</sequence>
<accession>A0ABP0C371</accession>
<reference evidence="2 3" key="1">
    <citation type="submission" date="2024-01" db="EMBL/GenBank/DDBJ databases">
        <authorList>
            <person name="Allen C."/>
            <person name="Tagirdzhanova G."/>
        </authorList>
    </citation>
    <scope>NUCLEOTIDE SEQUENCE [LARGE SCALE GENOMIC DNA]</scope>
</reference>
<gene>
    <name evidence="2" type="ORF">SBRCBS47491_006123</name>
</gene>
<evidence type="ECO:0000313" key="3">
    <source>
        <dbReference type="Proteomes" id="UP001642406"/>
    </source>
</evidence>
<name>A0ABP0C371_9PEZI</name>
<organism evidence="2 3">
    <name type="scientific">Sporothrix bragantina</name>
    <dbReference type="NCBI Taxonomy" id="671064"/>
    <lineage>
        <taxon>Eukaryota</taxon>
        <taxon>Fungi</taxon>
        <taxon>Dikarya</taxon>
        <taxon>Ascomycota</taxon>
        <taxon>Pezizomycotina</taxon>
        <taxon>Sordariomycetes</taxon>
        <taxon>Sordariomycetidae</taxon>
        <taxon>Ophiostomatales</taxon>
        <taxon>Ophiostomataceae</taxon>
        <taxon>Sporothrix</taxon>
    </lineage>
</organism>
<dbReference type="Proteomes" id="UP001642406">
    <property type="component" value="Unassembled WGS sequence"/>
</dbReference>
<evidence type="ECO:0008006" key="4">
    <source>
        <dbReference type="Google" id="ProtNLM"/>
    </source>
</evidence>
<dbReference type="EMBL" id="CAWUHC010000057">
    <property type="protein sequence ID" value="CAK7226125.1"/>
    <property type="molecule type" value="Genomic_DNA"/>
</dbReference>
<feature type="compositionally biased region" description="Polar residues" evidence="1">
    <location>
        <begin position="21"/>
        <end position="31"/>
    </location>
</feature>
<feature type="compositionally biased region" description="Low complexity" evidence="1">
    <location>
        <begin position="963"/>
        <end position="974"/>
    </location>
</feature>
<protein>
    <recommendedName>
        <fullName evidence="4">Pt repeat family protein</fullName>
    </recommendedName>
</protein>
<feature type="region of interest" description="Disordered" evidence="1">
    <location>
        <begin position="959"/>
        <end position="982"/>
    </location>
</feature>
<evidence type="ECO:0000313" key="2">
    <source>
        <dbReference type="EMBL" id="CAK7226125.1"/>
    </source>
</evidence>
<feature type="compositionally biased region" description="Low complexity" evidence="1">
    <location>
        <begin position="1532"/>
        <end position="1542"/>
    </location>
</feature>
<feature type="region of interest" description="Disordered" evidence="1">
    <location>
        <begin position="1012"/>
        <end position="1039"/>
    </location>
</feature>
<feature type="compositionally biased region" description="Low complexity" evidence="1">
    <location>
        <begin position="633"/>
        <end position="650"/>
    </location>
</feature>
<keyword evidence="3" id="KW-1185">Reference proteome</keyword>
<feature type="region of interest" description="Disordered" evidence="1">
    <location>
        <begin position="1531"/>
        <end position="1550"/>
    </location>
</feature>
<comment type="caution">
    <text evidence="2">The sequence shown here is derived from an EMBL/GenBank/DDBJ whole genome shotgun (WGS) entry which is preliminary data.</text>
</comment>
<feature type="region of interest" description="Disordered" evidence="1">
    <location>
        <begin position="1902"/>
        <end position="1925"/>
    </location>
</feature>
<proteinExistence type="predicted"/>
<evidence type="ECO:0000256" key="1">
    <source>
        <dbReference type="SAM" id="MobiDB-lite"/>
    </source>
</evidence>
<feature type="region of interest" description="Disordered" evidence="1">
    <location>
        <begin position="632"/>
        <end position="655"/>
    </location>
</feature>